<dbReference type="SMART" id="SM00239">
    <property type="entry name" value="C2"/>
    <property type="match status" value="2"/>
</dbReference>
<dbReference type="PANTHER" id="PTHR45911">
    <property type="entry name" value="C2 DOMAIN-CONTAINING PROTEIN"/>
    <property type="match status" value="1"/>
</dbReference>
<dbReference type="InterPro" id="IPR000008">
    <property type="entry name" value="C2_dom"/>
</dbReference>
<dbReference type="AlphaFoldDB" id="A0A7S1BTW9"/>
<dbReference type="Gene3D" id="2.60.40.150">
    <property type="entry name" value="C2 domain"/>
    <property type="match status" value="2"/>
</dbReference>
<sequence length="1030" mass="118491">MVKMIPPDERSESTDSAPSVLDISDESVYWSDTDVSQSDGSNHPKTIHFLIEIIGATNLCMRDDDLIPNAISWKNCEMQPYCIVKRGFNVLHKTKKAEQLGCNPIWTFATSSIFVLSLPVKELASLNHEKLSFLVMAKQQGVQMIDRTNRSILLGSVQLDYATILSQWCDEKRVEFPLMNEVNEEEGFRGTLALRFRIATKSDIEFTHTLNSKKTKKKIREGSKRHLFAEEAVTKAVLKDRQLASDSAHDDTESEQSQSKRHLFLEEAKTKTTAMTDRQLGILTTEEDETIVAGSSVLNAISSTFRRNSCFDRNTGLTKFRVKPNPDPKQIEATTFMSDHEIKNETRQPSQFWCEVGSGNMGKVYLEVLSCHDLPNMDLGENWGNLTDAFVTAVCEDGVVQTAIIDDELSPRWMPWVKRAFCFNIKHMTSMLYFAVFDYDLGFAHEPIGRVAVNLSHFKQDTVYTLKYNIYNAANVTERTNNGAITVRLRVEVRNEKAAYIAALQPRPKTYVNVEKEKTFRVVRYTCFGEYDNEEDFDVTIMRSYVNEIFGYRRMLNYTVNNSIKSLMFWRGQVRVFVVMLPLHSLLFFCVGAIIVERPYMFPSLLLLSVPWILLARNRISRQHPSPWRRCPSFMHYLRTLLGASPKGRERIDAYEGWEKAEEYEENIKKQLEEKQEFAEKMAEKLQRLQELGDDNIWTQVAGNVIPMDVFVRLGRYQTIMGGILKKMRMVKIILSWEDSILAFWITAVFLVIGLVSLLFPWPLILTWTGRTIIWGLFGPHMKIVDYILTSKYKSTDNKVETSIIFFDRKEKLARMRREEAVKLKAAKCLRFGKFITLVPSFNLVRHYDHPLPESTARPWRKILMAPDLDEASWLPHQQLCGTIIPRPENLAMLNKEESEREKIQIKEQVQSLLKKENFYELSRTSANNRSTVMERSMVMKQSDNKAHTETEYAVVIEQSNVEYKSDKDGVDGSAITSSFFESKTEWLLSKNGVTEEGLEIIAHSLSLTEVGEISAIFQASETMNIAFYR</sequence>
<name>A0A7S1BTW9_9STRA</name>
<accession>A0A7S1BTW9</accession>
<keyword evidence="2" id="KW-0106">Calcium</keyword>
<proteinExistence type="predicted"/>
<keyword evidence="3" id="KW-0175">Coiled coil</keyword>
<evidence type="ECO:0000256" key="2">
    <source>
        <dbReference type="ARBA" id="ARBA00022837"/>
    </source>
</evidence>
<evidence type="ECO:0000256" key="3">
    <source>
        <dbReference type="SAM" id="Coils"/>
    </source>
</evidence>
<evidence type="ECO:0000256" key="1">
    <source>
        <dbReference type="ARBA" id="ARBA00022723"/>
    </source>
</evidence>
<keyword evidence="4" id="KW-1133">Transmembrane helix</keyword>
<feature type="transmembrane region" description="Helical" evidence="4">
    <location>
        <begin position="734"/>
        <end position="760"/>
    </location>
</feature>
<keyword evidence="4" id="KW-0472">Membrane</keyword>
<dbReference type="PROSITE" id="PS50004">
    <property type="entry name" value="C2"/>
    <property type="match status" value="1"/>
</dbReference>
<reference evidence="6" key="1">
    <citation type="submission" date="2021-01" db="EMBL/GenBank/DDBJ databases">
        <authorList>
            <person name="Corre E."/>
            <person name="Pelletier E."/>
            <person name="Niang G."/>
            <person name="Scheremetjew M."/>
            <person name="Finn R."/>
            <person name="Kale V."/>
            <person name="Holt S."/>
            <person name="Cochrane G."/>
            <person name="Meng A."/>
            <person name="Brown T."/>
            <person name="Cohen L."/>
        </authorList>
    </citation>
    <scope>NUCLEOTIDE SEQUENCE</scope>
    <source>
        <strain evidence="6">308</strain>
    </source>
</reference>
<dbReference type="EMBL" id="HBFR01034338">
    <property type="protein sequence ID" value="CAD8897861.1"/>
    <property type="molecule type" value="Transcribed_RNA"/>
</dbReference>
<evidence type="ECO:0000256" key="4">
    <source>
        <dbReference type="SAM" id="Phobius"/>
    </source>
</evidence>
<feature type="transmembrane region" description="Helical" evidence="4">
    <location>
        <begin position="574"/>
        <end position="595"/>
    </location>
</feature>
<dbReference type="Pfam" id="PF00168">
    <property type="entry name" value="C2"/>
    <property type="match status" value="2"/>
</dbReference>
<keyword evidence="4" id="KW-0812">Transmembrane</keyword>
<protein>
    <recommendedName>
        <fullName evidence="5">C2 domain-containing protein</fullName>
    </recommendedName>
</protein>
<evidence type="ECO:0000313" key="6">
    <source>
        <dbReference type="EMBL" id="CAD8897861.1"/>
    </source>
</evidence>
<evidence type="ECO:0000259" key="5">
    <source>
        <dbReference type="PROSITE" id="PS50004"/>
    </source>
</evidence>
<keyword evidence="1" id="KW-0479">Metal-binding</keyword>
<dbReference type="GO" id="GO:0046872">
    <property type="term" value="F:metal ion binding"/>
    <property type="evidence" value="ECO:0007669"/>
    <property type="project" value="UniProtKB-KW"/>
</dbReference>
<dbReference type="SUPFAM" id="SSF49562">
    <property type="entry name" value="C2 domain (Calcium/lipid-binding domain, CaLB)"/>
    <property type="match status" value="2"/>
</dbReference>
<dbReference type="InterPro" id="IPR035892">
    <property type="entry name" value="C2_domain_sf"/>
</dbReference>
<dbReference type="CDD" id="cd00030">
    <property type="entry name" value="C2"/>
    <property type="match status" value="1"/>
</dbReference>
<organism evidence="6">
    <name type="scientific">Corethron hystrix</name>
    <dbReference type="NCBI Taxonomy" id="216773"/>
    <lineage>
        <taxon>Eukaryota</taxon>
        <taxon>Sar</taxon>
        <taxon>Stramenopiles</taxon>
        <taxon>Ochrophyta</taxon>
        <taxon>Bacillariophyta</taxon>
        <taxon>Coscinodiscophyceae</taxon>
        <taxon>Corethrophycidae</taxon>
        <taxon>Corethrales</taxon>
        <taxon>Corethraceae</taxon>
        <taxon>Corethron</taxon>
    </lineage>
</organism>
<feature type="coiled-coil region" evidence="3">
    <location>
        <begin position="661"/>
        <end position="695"/>
    </location>
</feature>
<gene>
    <name evidence="6" type="ORF">CHYS00102_LOCUS25075</name>
</gene>
<feature type="domain" description="C2" evidence="5">
    <location>
        <begin position="343"/>
        <end position="468"/>
    </location>
</feature>